<dbReference type="PANTHER" id="PTHR30349:SF94">
    <property type="entry name" value="INTEGRASE_RECOMBINASE HI_1414-RELATED"/>
    <property type="match status" value="1"/>
</dbReference>
<evidence type="ECO:0000313" key="5">
    <source>
        <dbReference type="EMBL" id="EHP39555.1"/>
    </source>
</evidence>
<dbReference type="Gene3D" id="1.10.443.10">
    <property type="entry name" value="Intergrase catalytic core"/>
    <property type="match status" value="1"/>
</dbReference>
<dbReference type="Gene3D" id="1.10.150.130">
    <property type="match status" value="1"/>
</dbReference>
<dbReference type="GO" id="GO:0003677">
    <property type="term" value="F:DNA binding"/>
    <property type="evidence" value="ECO:0007669"/>
    <property type="project" value="UniProtKB-KW"/>
</dbReference>
<evidence type="ECO:0000313" key="6">
    <source>
        <dbReference type="Proteomes" id="UP000005808"/>
    </source>
</evidence>
<dbReference type="Proteomes" id="UP000005808">
    <property type="component" value="Unassembled WGS sequence"/>
</dbReference>
<proteinExistence type="predicted"/>
<dbReference type="CDD" id="cd00796">
    <property type="entry name" value="INT_Rci_Hp1_C"/>
    <property type="match status" value="1"/>
</dbReference>
<sequence>MPTVRKRSGGRFQAIVRIKPHPDYSRMFDSESDAKAWAAELSEQLLAVRKEPKIHASRSLTLGDALAKYAEEVSSEKKSAYHERKLIRVWRAHPLAARPLSEIRGVDLARHKQARLKAGRGGNTIRLELAIISHLYTVARTDWGLDYLVNPVKTMRMPKLPKGRDRRLRGGELERLLQHCKENGDKALAAAVELAVETAMRRSELAGLLWSVVDLKDRTAYLADTKNSTSRTVPLSRRAMAVLESLERKKERVLGLKPDTISHRFSAACNACGIEGLRFHDLRHEAVSRLFEKGFGMVEVATISGHQTMQMLKRYTHLDPRKLLDRLG</sequence>
<dbReference type="SUPFAM" id="SSF56349">
    <property type="entry name" value="DNA breaking-rejoining enzymes"/>
    <property type="match status" value="1"/>
</dbReference>
<comment type="caution">
    <text evidence="5">The sequence shown here is derived from an EMBL/GenBank/DDBJ whole genome shotgun (WGS) entry which is preliminary data.</text>
</comment>
<reference evidence="5 6" key="1">
    <citation type="journal article" date="2012" name="J. Bacteriol.">
        <title>De Novo Genome Project of Cupriavidus basilensis OR16.</title>
        <authorList>
            <person name="Cserhati M."/>
            <person name="Kriszt B."/>
            <person name="Szoboszlay S."/>
            <person name="Toth A."/>
            <person name="Szabo I."/>
            <person name="Tancsics A."/>
            <person name="Nagy I."/>
            <person name="Horvath B."/>
            <person name="Nagy I."/>
            <person name="Kukolya J."/>
        </authorList>
    </citation>
    <scope>NUCLEOTIDE SEQUENCE [LARGE SCALE GENOMIC DNA]</scope>
    <source>
        <strain evidence="5 6">OR16</strain>
    </source>
</reference>
<evidence type="ECO:0000259" key="4">
    <source>
        <dbReference type="PROSITE" id="PS51898"/>
    </source>
</evidence>
<dbReference type="InterPro" id="IPR010998">
    <property type="entry name" value="Integrase_recombinase_N"/>
</dbReference>
<dbReference type="GO" id="GO:0006310">
    <property type="term" value="P:DNA recombination"/>
    <property type="evidence" value="ECO:0007669"/>
    <property type="project" value="UniProtKB-KW"/>
</dbReference>
<evidence type="ECO:0000256" key="3">
    <source>
        <dbReference type="ARBA" id="ARBA00023172"/>
    </source>
</evidence>
<evidence type="ECO:0000256" key="1">
    <source>
        <dbReference type="ARBA" id="ARBA00022908"/>
    </source>
</evidence>
<keyword evidence="3" id="KW-0233">DNA recombination</keyword>
<gene>
    <name evidence="5" type="ORF">OR16_30904</name>
</gene>
<dbReference type="PANTHER" id="PTHR30349">
    <property type="entry name" value="PHAGE INTEGRASE-RELATED"/>
    <property type="match status" value="1"/>
</dbReference>
<evidence type="ECO:0000256" key="2">
    <source>
        <dbReference type="ARBA" id="ARBA00023125"/>
    </source>
</evidence>
<dbReference type="InterPro" id="IPR002104">
    <property type="entry name" value="Integrase_catalytic"/>
</dbReference>
<dbReference type="InterPro" id="IPR011010">
    <property type="entry name" value="DNA_brk_join_enz"/>
</dbReference>
<dbReference type="InterPro" id="IPR050090">
    <property type="entry name" value="Tyrosine_recombinase_XerCD"/>
</dbReference>
<keyword evidence="1" id="KW-0229">DNA integration</keyword>
<dbReference type="PROSITE" id="PS51898">
    <property type="entry name" value="TYR_RECOMBINASE"/>
    <property type="match status" value="1"/>
</dbReference>
<feature type="domain" description="Tyr recombinase" evidence="4">
    <location>
        <begin position="159"/>
        <end position="328"/>
    </location>
</feature>
<accession>H1SD57</accession>
<dbReference type="PATRIC" id="fig|1127483.3.peg.6166"/>
<keyword evidence="2" id="KW-0238">DNA-binding</keyword>
<dbReference type="EMBL" id="AHJE01000088">
    <property type="protein sequence ID" value="EHP39555.1"/>
    <property type="molecule type" value="Genomic_DNA"/>
</dbReference>
<dbReference type="Pfam" id="PF00589">
    <property type="entry name" value="Phage_integrase"/>
    <property type="match status" value="1"/>
</dbReference>
<dbReference type="AlphaFoldDB" id="H1SD57"/>
<organism evidence="5 6">
    <name type="scientific">Cupriavidus basilensis OR16</name>
    <dbReference type="NCBI Taxonomy" id="1127483"/>
    <lineage>
        <taxon>Bacteria</taxon>
        <taxon>Pseudomonadati</taxon>
        <taxon>Pseudomonadota</taxon>
        <taxon>Betaproteobacteria</taxon>
        <taxon>Burkholderiales</taxon>
        <taxon>Burkholderiaceae</taxon>
        <taxon>Cupriavidus</taxon>
    </lineage>
</organism>
<dbReference type="RefSeq" id="WP_006161914.1">
    <property type="nucleotide sequence ID" value="NZ_AHJE01000088.1"/>
</dbReference>
<protein>
    <submittedName>
        <fullName evidence="5">Phage integrase site specific recombinase</fullName>
    </submittedName>
</protein>
<dbReference type="GO" id="GO:0015074">
    <property type="term" value="P:DNA integration"/>
    <property type="evidence" value="ECO:0007669"/>
    <property type="project" value="UniProtKB-KW"/>
</dbReference>
<dbReference type="InterPro" id="IPR013762">
    <property type="entry name" value="Integrase-like_cat_sf"/>
</dbReference>
<name>H1SD57_9BURK</name>